<proteinExistence type="predicted"/>
<name>A0A4E0R102_9EURY</name>
<evidence type="ECO:0000313" key="2">
    <source>
        <dbReference type="EMBL" id="TGC10706.1"/>
    </source>
</evidence>
<reference evidence="2 3" key="1">
    <citation type="submission" date="2017-11" db="EMBL/GenBank/DDBJ databases">
        <title>Isolation and Characterization of Methanogenic Archaea from Saline Meromictic Lake at Siberia.</title>
        <authorList>
            <person name="Shen Y."/>
            <person name="Huang H.-H."/>
            <person name="Lai M.-C."/>
            <person name="Chen S.-C."/>
        </authorList>
    </citation>
    <scope>NUCLEOTIDE SEQUENCE [LARGE SCALE GENOMIC DNA]</scope>
    <source>
        <strain evidence="2 3">SY-01</strain>
    </source>
</reference>
<dbReference type="InterPro" id="IPR021527">
    <property type="entry name" value="DUF2795"/>
</dbReference>
<accession>A0A4E0R102</accession>
<feature type="compositionally biased region" description="Gly residues" evidence="1">
    <location>
        <begin position="91"/>
        <end position="101"/>
    </location>
</feature>
<keyword evidence="3" id="KW-1185">Reference proteome</keyword>
<evidence type="ECO:0008006" key="4">
    <source>
        <dbReference type="Google" id="ProtNLM"/>
    </source>
</evidence>
<sequence>MRSNAAEVEKALWGMDYPKRKQEIIEYARQHDASDNIMSELRSISEKAYTGPEQISRELESNSSKSSSSKSSQDPMSGSSKESSDSSYGGSSQGFGGRGGA</sequence>
<evidence type="ECO:0000256" key="1">
    <source>
        <dbReference type="SAM" id="MobiDB-lite"/>
    </source>
</evidence>
<dbReference type="EMBL" id="PGGK01000003">
    <property type="protein sequence ID" value="TGC10706.1"/>
    <property type="molecule type" value="Genomic_DNA"/>
</dbReference>
<dbReference type="Proteomes" id="UP000297295">
    <property type="component" value="Unassembled WGS sequence"/>
</dbReference>
<organism evidence="2 3">
    <name type="scientific">Methanolobus halotolerans</name>
    <dbReference type="NCBI Taxonomy" id="2052935"/>
    <lineage>
        <taxon>Archaea</taxon>
        <taxon>Methanobacteriati</taxon>
        <taxon>Methanobacteriota</taxon>
        <taxon>Stenosarchaea group</taxon>
        <taxon>Methanomicrobia</taxon>
        <taxon>Methanosarcinales</taxon>
        <taxon>Methanosarcinaceae</taxon>
        <taxon>Methanolobus</taxon>
    </lineage>
</organism>
<dbReference type="AlphaFoldDB" id="A0A4E0R102"/>
<gene>
    <name evidence="2" type="ORF">CUN85_04345</name>
</gene>
<comment type="caution">
    <text evidence="2">The sequence shown here is derived from an EMBL/GenBank/DDBJ whole genome shotgun (WGS) entry which is preliminary data.</text>
</comment>
<dbReference type="Pfam" id="PF11387">
    <property type="entry name" value="DUF2795"/>
    <property type="match status" value="1"/>
</dbReference>
<feature type="region of interest" description="Disordered" evidence="1">
    <location>
        <begin position="44"/>
        <end position="101"/>
    </location>
</feature>
<protein>
    <recommendedName>
        <fullName evidence="4">DUF2795 domain-containing protein</fullName>
    </recommendedName>
</protein>
<evidence type="ECO:0000313" key="3">
    <source>
        <dbReference type="Proteomes" id="UP000297295"/>
    </source>
</evidence>
<feature type="compositionally biased region" description="Low complexity" evidence="1">
    <location>
        <begin position="61"/>
        <end position="90"/>
    </location>
</feature>
<dbReference type="RefSeq" id="WP_135389087.1">
    <property type="nucleotide sequence ID" value="NZ_PGGK01000003.1"/>
</dbReference>
<dbReference type="OrthoDB" id="107337at2157"/>